<keyword evidence="8" id="KW-0812">Transmembrane</keyword>
<keyword evidence="8" id="KW-0472">Membrane</keyword>
<dbReference type="Gene3D" id="1.10.287.130">
    <property type="match status" value="1"/>
</dbReference>
<dbReference type="SMART" id="SM00387">
    <property type="entry name" value="HATPase_c"/>
    <property type="match status" value="1"/>
</dbReference>
<dbReference type="Proteomes" id="UP001144471">
    <property type="component" value="Unassembled WGS sequence"/>
</dbReference>
<keyword evidence="11" id="KW-1185">Reference proteome</keyword>
<dbReference type="PANTHER" id="PTHR43711:SF26">
    <property type="entry name" value="SENSOR HISTIDINE KINASE RCSC"/>
    <property type="match status" value="1"/>
</dbReference>
<keyword evidence="6" id="KW-0902">Two-component regulatory system</keyword>
<evidence type="ECO:0000313" key="10">
    <source>
        <dbReference type="EMBL" id="GLI55276.1"/>
    </source>
</evidence>
<dbReference type="EC" id="2.7.13.3" evidence="2"/>
<evidence type="ECO:0000256" key="1">
    <source>
        <dbReference type="ARBA" id="ARBA00000085"/>
    </source>
</evidence>
<dbReference type="CDD" id="cd16922">
    <property type="entry name" value="HATPase_EvgS-ArcB-TorS-like"/>
    <property type="match status" value="1"/>
</dbReference>
<keyword evidence="7" id="KW-0175">Coiled coil</keyword>
<keyword evidence="3" id="KW-0597">Phosphoprotein</keyword>
<dbReference type="SMART" id="SM00388">
    <property type="entry name" value="HisKA"/>
    <property type="match status" value="1"/>
</dbReference>
<reference evidence="10" key="1">
    <citation type="submission" date="2022-12" db="EMBL/GenBank/DDBJ databases">
        <title>Reference genome sequencing for broad-spectrum identification of bacterial and archaeal isolates by mass spectrometry.</title>
        <authorList>
            <person name="Sekiguchi Y."/>
            <person name="Tourlousse D.M."/>
        </authorList>
    </citation>
    <scope>NUCLEOTIDE SEQUENCE</scope>
    <source>
        <strain evidence="10">10succ1</strain>
    </source>
</reference>
<dbReference type="Gene3D" id="3.40.190.10">
    <property type="entry name" value="Periplasmic binding protein-like II"/>
    <property type="match status" value="2"/>
</dbReference>
<dbReference type="InterPro" id="IPR036890">
    <property type="entry name" value="HATPase_C_sf"/>
</dbReference>
<dbReference type="SUPFAM" id="SSF55874">
    <property type="entry name" value="ATPase domain of HSP90 chaperone/DNA topoisomerase II/histidine kinase"/>
    <property type="match status" value="1"/>
</dbReference>
<dbReference type="Pfam" id="PF00512">
    <property type="entry name" value="HisKA"/>
    <property type="match status" value="1"/>
</dbReference>
<dbReference type="InterPro" id="IPR050736">
    <property type="entry name" value="Sensor_HK_Regulatory"/>
</dbReference>
<dbReference type="PRINTS" id="PR00344">
    <property type="entry name" value="BCTRLSENSOR"/>
</dbReference>
<evidence type="ECO:0000256" key="8">
    <source>
        <dbReference type="SAM" id="Phobius"/>
    </source>
</evidence>
<dbReference type="SUPFAM" id="SSF53850">
    <property type="entry name" value="Periplasmic binding protein-like II"/>
    <property type="match status" value="1"/>
</dbReference>
<evidence type="ECO:0000256" key="4">
    <source>
        <dbReference type="ARBA" id="ARBA00022679"/>
    </source>
</evidence>
<dbReference type="PROSITE" id="PS50109">
    <property type="entry name" value="HIS_KIN"/>
    <property type="match status" value="1"/>
</dbReference>
<dbReference type="InterPro" id="IPR036097">
    <property type="entry name" value="HisK_dim/P_sf"/>
</dbReference>
<dbReference type="PANTHER" id="PTHR43711">
    <property type="entry name" value="TWO-COMPONENT HISTIDINE KINASE"/>
    <property type="match status" value="1"/>
</dbReference>
<evidence type="ECO:0000256" key="3">
    <source>
        <dbReference type="ARBA" id="ARBA00022553"/>
    </source>
</evidence>
<dbReference type="Gene3D" id="3.30.565.10">
    <property type="entry name" value="Histidine kinase-like ATPase, C-terminal domain"/>
    <property type="match status" value="1"/>
</dbReference>
<evidence type="ECO:0000313" key="11">
    <source>
        <dbReference type="Proteomes" id="UP001144471"/>
    </source>
</evidence>
<evidence type="ECO:0000256" key="2">
    <source>
        <dbReference type="ARBA" id="ARBA00012438"/>
    </source>
</evidence>
<keyword evidence="8" id="KW-1133">Transmembrane helix</keyword>
<dbReference type="AlphaFoldDB" id="A0A9W6LLG4"/>
<dbReference type="GO" id="GO:0000155">
    <property type="term" value="F:phosphorelay sensor kinase activity"/>
    <property type="evidence" value="ECO:0007669"/>
    <property type="project" value="InterPro"/>
</dbReference>
<dbReference type="FunFam" id="3.30.565.10:FF:000010">
    <property type="entry name" value="Sensor histidine kinase RcsC"/>
    <property type="match status" value="1"/>
</dbReference>
<dbReference type="SUPFAM" id="SSF47384">
    <property type="entry name" value="Homodimeric domain of signal transducing histidine kinase"/>
    <property type="match status" value="1"/>
</dbReference>
<evidence type="ECO:0000256" key="5">
    <source>
        <dbReference type="ARBA" id="ARBA00022777"/>
    </source>
</evidence>
<keyword evidence="5" id="KW-0418">Kinase</keyword>
<evidence type="ECO:0000256" key="6">
    <source>
        <dbReference type="ARBA" id="ARBA00023012"/>
    </source>
</evidence>
<dbReference type="InterPro" id="IPR003661">
    <property type="entry name" value="HisK_dim/P_dom"/>
</dbReference>
<dbReference type="CDD" id="cd00082">
    <property type="entry name" value="HisKA"/>
    <property type="match status" value="1"/>
</dbReference>
<proteinExistence type="predicted"/>
<dbReference type="EMBL" id="BSDY01000003">
    <property type="protein sequence ID" value="GLI55276.1"/>
    <property type="molecule type" value="Genomic_DNA"/>
</dbReference>
<organism evidence="10 11">
    <name type="scientific">Propionigenium maris DSM 9537</name>
    <dbReference type="NCBI Taxonomy" id="1123000"/>
    <lineage>
        <taxon>Bacteria</taxon>
        <taxon>Fusobacteriati</taxon>
        <taxon>Fusobacteriota</taxon>
        <taxon>Fusobacteriia</taxon>
        <taxon>Fusobacteriales</taxon>
        <taxon>Fusobacteriaceae</taxon>
        <taxon>Propionigenium</taxon>
    </lineage>
</organism>
<dbReference type="Pfam" id="PF02518">
    <property type="entry name" value="HATPase_c"/>
    <property type="match status" value="1"/>
</dbReference>
<evidence type="ECO:0000256" key="7">
    <source>
        <dbReference type="SAM" id="Coils"/>
    </source>
</evidence>
<feature type="transmembrane region" description="Helical" evidence="8">
    <location>
        <begin position="482"/>
        <end position="502"/>
    </location>
</feature>
<dbReference type="InterPro" id="IPR004358">
    <property type="entry name" value="Sig_transdc_His_kin-like_C"/>
</dbReference>
<keyword evidence="4" id="KW-0808">Transferase</keyword>
<dbReference type="InterPro" id="IPR005467">
    <property type="entry name" value="His_kinase_dom"/>
</dbReference>
<gene>
    <name evidence="10" type="ORF">PM10SUCC1_07900</name>
</gene>
<accession>A0A9W6LLG4</accession>
<sequence>MIGGKNSRRLFIVVGVVFLLFTFLEFRRGSGGKPVKFAYITRSRDGKSYNDIYNEELIRYFSRYAGRRVEVVKGSYSELKWMKDIDVFIDFPGRRKDVKRIEEAKKMEYVLYVNEVLPVQEYEADKRIALFKGDNIFFRNIAKKYYTNEYYYVDSVEEGFSLLRDGEVDGFLSLEDPIYMRNPQRQQISKINVLGNYSYDKTLYLLNPKVEASVEKFLKRLKAEDKKFIERSTKTKLIWSQINLSQEEVQYLRNKRTIRVGADFDRIAPLAYYENKRMKGSISEYMNLLRAGAGVQIEYVNRDSGEEILESLRDNTIDLDATHTSGRDGEGIVETTPYFSSVVGIFSLKERVGENIEKVFKESGEEVGAVGIKLSGTRGGYELIRDQEIDGLYKLLRDGEIDYFTHSYTLLKHPHNLQGIKDLRLFGVLDKKIAFTMAATEENKIIINILDRMFRYLDHDEIRYRWEMDTSSIERRNTYKKFVFLFGVALVLLLPYIFILKIEMEKIKKIERELQDTKENLENALNIKSAFLANMSHEMRTPLTAILGFNKLLIRKEEDVKKRHLMENIEVSAETLLDFINNVLDLSKLESGRIELKNKRINLYQMADDLERISLGLKRSDDVEFCFIITEDAPRYFMGDEVWLKEIILNLLGNAFKFTEKGSVQLRLSRDKEELVIEVRDTGIGMKNFEQEGEKIFKRYEQLDLNENRDKKGSGLGLAIVREVVELMEGRIEVESVYKQGTTFRISLPIKKKLEIHGAIRGVKVQGGSNEREGA</sequence>
<feature type="domain" description="Histidine kinase" evidence="9">
    <location>
        <begin position="534"/>
        <end position="752"/>
    </location>
</feature>
<evidence type="ECO:0000259" key="9">
    <source>
        <dbReference type="PROSITE" id="PS50109"/>
    </source>
</evidence>
<feature type="coiled-coil region" evidence="7">
    <location>
        <begin position="500"/>
        <end position="527"/>
    </location>
</feature>
<comment type="catalytic activity">
    <reaction evidence="1">
        <text>ATP + protein L-histidine = ADP + protein N-phospho-L-histidine.</text>
        <dbReference type="EC" id="2.7.13.3"/>
    </reaction>
</comment>
<dbReference type="InterPro" id="IPR003594">
    <property type="entry name" value="HATPase_dom"/>
</dbReference>
<comment type="caution">
    <text evidence="10">The sequence shown here is derived from an EMBL/GenBank/DDBJ whole genome shotgun (WGS) entry which is preliminary data.</text>
</comment>
<name>A0A9W6LLG4_9FUSO</name>
<protein>
    <recommendedName>
        <fullName evidence="2">histidine kinase</fullName>
        <ecNumber evidence="2">2.7.13.3</ecNumber>
    </recommendedName>
</protein>